<gene>
    <name evidence="2" type="ORF">QCA50_013735</name>
</gene>
<accession>A0AAW0FN19</accession>
<feature type="transmembrane region" description="Helical" evidence="1">
    <location>
        <begin position="189"/>
        <end position="214"/>
    </location>
</feature>
<evidence type="ECO:0000313" key="2">
    <source>
        <dbReference type="EMBL" id="KAK7683063.1"/>
    </source>
</evidence>
<feature type="transmembrane region" description="Helical" evidence="1">
    <location>
        <begin position="68"/>
        <end position="91"/>
    </location>
</feature>
<evidence type="ECO:0000313" key="3">
    <source>
        <dbReference type="Proteomes" id="UP001385951"/>
    </source>
</evidence>
<feature type="transmembrane region" description="Helical" evidence="1">
    <location>
        <begin position="149"/>
        <end position="169"/>
    </location>
</feature>
<sequence>MSVSNNINCEAQPNPLAAAAWLPNDFAPWYEVTKSIFSIVLGAWIWDVVSAFGQEVKMFRKYPLSSTNVVYVLARLLTLGTIVGAIVFQGMNGEAWLRWYLQDHLTVVPGLNCTSALKVLAWLGALAVPFNALLFLLRVNGVYFESRVAMGGFTLLWLTTFISLTAPFGSRALNIGPTPFCMISHDVKLGGAGAVPLAVFDTIVFFAITIRVLTFTVEDTWKARLDALLKGRGIGQVSKGLLRTGMLYYGVTVGVNFASMIITLGDVGHPQFQSMVLVVTVVLQNAMACKVFRLLKLGILEDTGSTLRNGMGMSINFACISTHLSGPQRIMEQKDNVIQPEKDNTALRGAHVSSVQEFQTSTGCSSSADGSIV</sequence>
<feature type="transmembrane region" description="Helical" evidence="1">
    <location>
        <begin position="246"/>
        <end position="265"/>
    </location>
</feature>
<keyword evidence="1" id="KW-0472">Membrane</keyword>
<reference evidence="2 3" key="1">
    <citation type="submission" date="2022-09" db="EMBL/GenBank/DDBJ databases">
        <authorList>
            <person name="Palmer J.M."/>
        </authorList>
    </citation>
    <scope>NUCLEOTIDE SEQUENCE [LARGE SCALE GENOMIC DNA]</scope>
    <source>
        <strain evidence="2 3">DSM 7382</strain>
    </source>
</reference>
<evidence type="ECO:0000256" key="1">
    <source>
        <dbReference type="SAM" id="Phobius"/>
    </source>
</evidence>
<dbReference type="Proteomes" id="UP001385951">
    <property type="component" value="Unassembled WGS sequence"/>
</dbReference>
<organism evidence="2 3">
    <name type="scientific">Cerrena zonata</name>
    <dbReference type="NCBI Taxonomy" id="2478898"/>
    <lineage>
        <taxon>Eukaryota</taxon>
        <taxon>Fungi</taxon>
        <taxon>Dikarya</taxon>
        <taxon>Basidiomycota</taxon>
        <taxon>Agaricomycotina</taxon>
        <taxon>Agaricomycetes</taxon>
        <taxon>Polyporales</taxon>
        <taxon>Cerrenaceae</taxon>
        <taxon>Cerrena</taxon>
    </lineage>
</organism>
<keyword evidence="1" id="KW-1133">Transmembrane helix</keyword>
<dbReference type="EMBL" id="JASBNA010000032">
    <property type="protein sequence ID" value="KAK7683063.1"/>
    <property type="molecule type" value="Genomic_DNA"/>
</dbReference>
<proteinExistence type="predicted"/>
<name>A0AAW0FN19_9APHY</name>
<protein>
    <submittedName>
        <fullName evidence="2">Uncharacterized protein</fullName>
    </submittedName>
</protein>
<feature type="transmembrane region" description="Helical" evidence="1">
    <location>
        <begin position="271"/>
        <end position="292"/>
    </location>
</feature>
<keyword evidence="1" id="KW-0812">Transmembrane</keyword>
<feature type="transmembrane region" description="Helical" evidence="1">
    <location>
        <begin position="119"/>
        <end position="137"/>
    </location>
</feature>
<dbReference type="AlphaFoldDB" id="A0AAW0FN19"/>
<keyword evidence="3" id="KW-1185">Reference proteome</keyword>
<comment type="caution">
    <text evidence="2">The sequence shown here is derived from an EMBL/GenBank/DDBJ whole genome shotgun (WGS) entry which is preliminary data.</text>
</comment>